<keyword evidence="4 9" id="KW-0378">Hydrolase</keyword>
<dbReference type="InterPro" id="IPR036691">
    <property type="entry name" value="Endo/exonu/phosph_ase_sf"/>
</dbReference>
<feature type="region of interest" description="Disordered" evidence="10">
    <location>
        <begin position="708"/>
        <end position="851"/>
    </location>
</feature>
<dbReference type="InterPro" id="IPR001223">
    <property type="entry name" value="Glyco_hydro18_cat"/>
</dbReference>
<evidence type="ECO:0000256" key="7">
    <source>
        <dbReference type="ARBA" id="ARBA00023295"/>
    </source>
</evidence>
<evidence type="ECO:0000259" key="11">
    <source>
        <dbReference type="PROSITE" id="PS51910"/>
    </source>
</evidence>
<dbReference type="GO" id="GO:0006032">
    <property type="term" value="P:chitin catabolic process"/>
    <property type="evidence" value="ECO:0007669"/>
    <property type="project" value="UniProtKB-KW"/>
</dbReference>
<feature type="compositionally biased region" description="Low complexity" evidence="10">
    <location>
        <begin position="350"/>
        <end position="376"/>
    </location>
</feature>
<evidence type="ECO:0000256" key="5">
    <source>
        <dbReference type="ARBA" id="ARBA00023024"/>
    </source>
</evidence>
<evidence type="ECO:0000313" key="12">
    <source>
        <dbReference type="EMBL" id="KAF5359168.1"/>
    </source>
</evidence>
<dbReference type="PROSITE" id="PS51910">
    <property type="entry name" value="GH18_2"/>
    <property type="match status" value="1"/>
</dbReference>
<dbReference type="SUPFAM" id="SSF51445">
    <property type="entry name" value="(Trans)glycosidases"/>
    <property type="match status" value="1"/>
</dbReference>
<dbReference type="EMBL" id="JAACJO010000004">
    <property type="protein sequence ID" value="KAF5359168.1"/>
    <property type="molecule type" value="Genomic_DNA"/>
</dbReference>
<comment type="catalytic activity">
    <reaction evidence="1">
        <text>Random endo-hydrolysis of N-acetyl-beta-D-glucosaminide (1-&gt;4)-beta-linkages in chitin and chitodextrins.</text>
        <dbReference type="EC" id="3.2.1.14"/>
    </reaction>
</comment>
<keyword evidence="3" id="KW-0147">Chitin-binding</keyword>
<dbReference type="CDD" id="cd02877">
    <property type="entry name" value="GH18_hevamine_XipI_class_III"/>
    <property type="match status" value="1"/>
</dbReference>
<dbReference type="InterPro" id="IPR045321">
    <property type="entry name" value="Cts1-like"/>
</dbReference>
<evidence type="ECO:0000256" key="2">
    <source>
        <dbReference type="ARBA" id="ARBA00012729"/>
    </source>
</evidence>
<feature type="compositionally biased region" description="Basic and acidic residues" evidence="10">
    <location>
        <begin position="511"/>
        <end position="551"/>
    </location>
</feature>
<dbReference type="PANTHER" id="PTHR45708">
    <property type="entry name" value="ENDOCHITINASE"/>
    <property type="match status" value="1"/>
</dbReference>
<feature type="compositionally biased region" description="Polar residues" evidence="10">
    <location>
        <begin position="933"/>
        <end position="946"/>
    </location>
</feature>
<evidence type="ECO:0000313" key="13">
    <source>
        <dbReference type="Proteomes" id="UP000559027"/>
    </source>
</evidence>
<dbReference type="InterPro" id="IPR000300">
    <property type="entry name" value="IPPc"/>
</dbReference>
<feature type="region of interest" description="Disordered" evidence="10">
    <location>
        <begin position="421"/>
        <end position="448"/>
    </location>
</feature>
<dbReference type="SUPFAM" id="SSF56219">
    <property type="entry name" value="DNase I-like"/>
    <property type="match status" value="1"/>
</dbReference>
<feature type="region of interest" description="Disordered" evidence="10">
    <location>
        <begin position="897"/>
        <end position="916"/>
    </location>
</feature>
<dbReference type="Gene3D" id="3.60.10.10">
    <property type="entry name" value="Endonuclease/exonuclease/phosphatase"/>
    <property type="match status" value="1"/>
</dbReference>
<feature type="region of interest" description="Disordered" evidence="10">
    <location>
        <begin position="511"/>
        <end position="552"/>
    </location>
</feature>
<dbReference type="Gene3D" id="3.20.20.80">
    <property type="entry name" value="Glycosidases"/>
    <property type="match status" value="1"/>
</dbReference>
<feature type="domain" description="GH18" evidence="11">
    <location>
        <begin position="2"/>
        <end position="316"/>
    </location>
</feature>
<organism evidence="12 13">
    <name type="scientific">Leucocoprinus leucothites</name>
    <dbReference type="NCBI Taxonomy" id="201217"/>
    <lineage>
        <taxon>Eukaryota</taxon>
        <taxon>Fungi</taxon>
        <taxon>Dikarya</taxon>
        <taxon>Basidiomycota</taxon>
        <taxon>Agaricomycotina</taxon>
        <taxon>Agaricomycetes</taxon>
        <taxon>Agaricomycetidae</taxon>
        <taxon>Agaricales</taxon>
        <taxon>Agaricineae</taxon>
        <taxon>Agaricaceae</taxon>
        <taxon>Leucocoprinus</taxon>
    </lineage>
</organism>
<keyword evidence="8" id="KW-0624">Polysaccharide degradation</keyword>
<dbReference type="EC" id="3.2.1.14" evidence="2"/>
<evidence type="ECO:0000256" key="3">
    <source>
        <dbReference type="ARBA" id="ARBA00022669"/>
    </source>
</evidence>
<dbReference type="PANTHER" id="PTHR45708:SF49">
    <property type="entry name" value="ENDOCHITINASE"/>
    <property type="match status" value="1"/>
</dbReference>
<dbReference type="InterPro" id="IPR001579">
    <property type="entry name" value="Glyco_hydro_18_chit_AS"/>
</dbReference>
<feature type="compositionally biased region" description="Low complexity" evidence="10">
    <location>
        <begin position="952"/>
        <end position="967"/>
    </location>
</feature>
<sequence>MEGMTTYWGQNSYGATHPSDTANWQQRLSTYCQISQTQQGTIQQDNSIDAIPIAFMNVFFSVGGLPEINLSNVRFRPILSSNQVLIQRQICSSNSGVFSGTNLANCQFLADDIRACQARGKIVTLSMGGASGAATFTSDAQAQTFADTVWNLFLGGSSSTRPFGSAVLDGVDLDIEGGGSTGFAAFVTRIRSHAAGASKKYYVTAAPQCPFPDAFLGPVLNAVGFDAVYVQFYNNFCGDNWAKTQSPNRNVKIYIGAPASSTAAGSGFVDVGTLGNLARSTRSQFSSFGGVMLWDASQAFADNRYDRAIKSALTSGGRQAAPSEHAQDVTTIIKATSLETALATTKGSAPTTKGPVPTTKGSAPATTKASAAAKPSSTEKEAPGKNSTEKVGTDKTLGNEPSVKARRASLTVFSRARDYWSSSTSTSKATHPRVPSAQSAKSFRRSQPRPFKVKIVTWNMHDSLPKGDLEELLGKVPAYNSLNTIEGQFPVFSDDDAHPYHLVVVWHEKEKERLKEKEKEKDKEGEKDKDKGVDRSKSRKEKEDASREHDPSGWTAMCEDWLCNSGGGARMPNPTVATVSAPKPLVRRTPSKEPKKGPYQLLVKERLMGIYMAIYIHRDIQSLVKAHGSRINHRLANLAKIKAELTVDPFLAHDDPKMMAEEYAKALHFDQLLNIRKDGKAFVGFEEGTIDFPPTFKYDVVRSIKKSKRNSFKRSQSPNSPQAESPLFTSQEQLVSGRVHEDRDDDANSIGSSLSRESSISSGDEQGEVPTITVIAPNPPANGSASHTKVKHKTRKKWRSLISATRLQSYRSRRHSVGGHLLNTSRKSLEETQRPNKPKVPTPPQRHSLDNTRALQPPTIIINSTKTSLNSEEQSLGKGVYDSSNKQRVPSWILFKTTVQPEPEEEEVVGDASTRSRPGLKQLFAKAFRQRSRSASQDSTLSTVPKSSREATPTSPSQPQSIPLSPTEQSRSPPALSHSRSHENLRVRPLSGPARMTKPRSSSRLRRINSLITGDTSAQPGGERPPRRSTEDPNIRRPQSRGGMWGFLPALFSPSSSPAASTVELVPQEPGTPRKPRKGEVVCLSYKTLDDQGMRRLGGRSDHRPVMGSFAVYL</sequence>
<feature type="compositionally biased region" description="Basic and acidic residues" evidence="10">
    <location>
        <begin position="1024"/>
        <end position="1035"/>
    </location>
</feature>
<feature type="region of interest" description="Disordered" evidence="10">
    <location>
        <begin position="343"/>
        <end position="403"/>
    </location>
</feature>
<accession>A0A8H5LJB6</accession>
<keyword evidence="13" id="KW-1185">Reference proteome</keyword>
<evidence type="ECO:0000256" key="9">
    <source>
        <dbReference type="RuleBase" id="RU000489"/>
    </source>
</evidence>
<evidence type="ECO:0000256" key="4">
    <source>
        <dbReference type="ARBA" id="ARBA00022801"/>
    </source>
</evidence>
<dbReference type="Pfam" id="PF22669">
    <property type="entry name" value="Exo_endo_phos2"/>
    <property type="match status" value="1"/>
</dbReference>
<dbReference type="AlphaFoldDB" id="A0A8H5LJB6"/>
<dbReference type="PROSITE" id="PS01095">
    <property type="entry name" value="GH18_1"/>
    <property type="match status" value="1"/>
</dbReference>
<comment type="caution">
    <text evidence="12">The sequence shown here is derived from an EMBL/GenBank/DDBJ whole genome shotgun (WGS) entry which is preliminary data.</text>
</comment>
<dbReference type="OrthoDB" id="405996at2759"/>
<dbReference type="GO" id="GO:0000272">
    <property type="term" value="P:polysaccharide catabolic process"/>
    <property type="evidence" value="ECO:0007669"/>
    <property type="project" value="UniProtKB-KW"/>
</dbReference>
<dbReference type="InterPro" id="IPR017853">
    <property type="entry name" value="GH"/>
</dbReference>
<evidence type="ECO:0000256" key="8">
    <source>
        <dbReference type="ARBA" id="ARBA00023326"/>
    </source>
</evidence>
<protein>
    <recommendedName>
        <fullName evidence="2">chitinase</fullName>
        <ecNumber evidence="2">3.2.1.14</ecNumber>
    </recommendedName>
</protein>
<evidence type="ECO:0000256" key="1">
    <source>
        <dbReference type="ARBA" id="ARBA00000822"/>
    </source>
</evidence>
<dbReference type="Proteomes" id="UP000559027">
    <property type="component" value="Unassembled WGS sequence"/>
</dbReference>
<keyword evidence="6" id="KW-0119">Carbohydrate metabolism</keyword>
<feature type="compositionally biased region" description="Polar residues" evidence="10">
    <location>
        <begin position="713"/>
        <end position="734"/>
    </location>
</feature>
<evidence type="ECO:0000256" key="6">
    <source>
        <dbReference type="ARBA" id="ARBA00023277"/>
    </source>
</evidence>
<dbReference type="GO" id="GO:0005576">
    <property type="term" value="C:extracellular region"/>
    <property type="evidence" value="ECO:0007669"/>
    <property type="project" value="TreeGrafter"/>
</dbReference>
<feature type="region of interest" description="Disordered" evidence="10">
    <location>
        <begin position="927"/>
        <end position="1042"/>
    </location>
</feature>
<feature type="compositionally biased region" description="Basic residues" evidence="10">
    <location>
        <begin position="788"/>
        <end position="799"/>
    </location>
</feature>
<gene>
    <name evidence="12" type="ORF">D9756_003173</name>
</gene>
<keyword evidence="7 9" id="KW-0326">Glycosidase</keyword>
<feature type="compositionally biased region" description="Low complexity" evidence="10">
    <location>
        <begin position="749"/>
        <end position="763"/>
    </location>
</feature>
<dbReference type="GO" id="GO:0008061">
    <property type="term" value="F:chitin binding"/>
    <property type="evidence" value="ECO:0007669"/>
    <property type="project" value="UniProtKB-KW"/>
</dbReference>
<keyword evidence="5" id="KW-0146">Chitin degradation</keyword>
<name>A0A8H5LJB6_9AGAR</name>
<dbReference type="Pfam" id="PF00704">
    <property type="entry name" value="Glyco_hydro_18"/>
    <property type="match status" value="1"/>
</dbReference>
<feature type="compositionally biased region" description="Basic and acidic residues" evidence="10">
    <location>
        <begin position="377"/>
        <end position="393"/>
    </location>
</feature>
<dbReference type="InterPro" id="IPR050542">
    <property type="entry name" value="Glycosyl_Hydrlase18_Chitinase"/>
</dbReference>
<proteinExistence type="predicted"/>
<evidence type="ECO:0000256" key="10">
    <source>
        <dbReference type="SAM" id="MobiDB-lite"/>
    </source>
</evidence>
<reference evidence="12 13" key="1">
    <citation type="journal article" date="2020" name="ISME J.">
        <title>Uncovering the hidden diversity of litter-decomposition mechanisms in mushroom-forming fungi.</title>
        <authorList>
            <person name="Floudas D."/>
            <person name="Bentzer J."/>
            <person name="Ahren D."/>
            <person name="Johansson T."/>
            <person name="Persson P."/>
            <person name="Tunlid A."/>
        </authorList>
    </citation>
    <scope>NUCLEOTIDE SEQUENCE [LARGE SCALE GENOMIC DNA]</scope>
    <source>
        <strain evidence="12 13">CBS 146.42</strain>
    </source>
</reference>
<feature type="compositionally biased region" description="Basic residues" evidence="10">
    <location>
        <begin position="997"/>
        <end position="1007"/>
    </location>
</feature>
<dbReference type="GO" id="GO:0008843">
    <property type="term" value="F:endochitinase activity"/>
    <property type="evidence" value="ECO:0007669"/>
    <property type="project" value="UniProtKB-EC"/>
</dbReference>